<evidence type="ECO:0000313" key="4">
    <source>
        <dbReference type="RefSeq" id="XP_016502609.1"/>
    </source>
</evidence>
<protein>
    <submittedName>
        <fullName evidence="4">21 kDa protein-like</fullName>
    </submittedName>
</protein>
<dbReference type="RefSeq" id="XP_016502609.1">
    <property type="nucleotide sequence ID" value="XM_016647123.2"/>
</dbReference>
<dbReference type="GO" id="GO:0004857">
    <property type="term" value="F:enzyme inhibitor activity"/>
    <property type="evidence" value="ECO:0000318"/>
    <property type="project" value="GO_Central"/>
</dbReference>
<dbReference type="SUPFAM" id="SSF101148">
    <property type="entry name" value="Plant invertase/pectin methylesterase inhibitor"/>
    <property type="match status" value="1"/>
</dbReference>
<dbReference type="Pfam" id="PF04043">
    <property type="entry name" value="PMEI"/>
    <property type="match status" value="1"/>
</dbReference>
<dbReference type="CDD" id="cd15798">
    <property type="entry name" value="PMEI-like_3"/>
    <property type="match status" value="1"/>
</dbReference>
<name>A0A1S4CNR1_TOBAC</name>
<keyword evidence="1" id="KW-0732">Signal</keyword>
<dbReference type="AlphaFoldDB" id="A0A1S4CNR1"/>
<dbReference type="InterPro" id="IPR051955">
    <property type="entry name" value="PME_Inhibitor"/>
</dbReference>
<feature type="domain" description="Pectinesterase inhibitor" evidence="2">
    <location>
        <begin position="51"/>
        <end position="210"/>
    </location>
</feature>
<dbReference type="STRING" id="4097.A0A1S4CNR1"/>
<dbReference type="OrthoDB" id="1430376at2759"/>
<accession>A0A1S4CNR1</accession>
<dbReference type="InterPro" id="IPR035513">
    <property type="entry name" value="Invertase/methylesterase_inhib"/>
</dbReference>
<reference evidence="3" key="1">
    <citation type="journal article" date="2014" name="Nat. Commun.">
        <title>The tobacco genome sequence and its comparison with those of tomato and potato.</title>
        <authorList>
            <person name="Sierro N."/>
            <person name="Battey J.N."/>
            <person name="Ouadi S."/>
            <person name="Bakaher N."/>
            <person name="Bovet L."/>
            <person name="Willig A."/>
            <person name="Goepfert S."/>
            <person name="Peitsch M.C."/>
            <person name="Ivanov N.V."/>
        </authorList>
    </citation>
    <scope>NUCLEOTIDE SEQUENCE [LARGE SCALE GENOMIC DNA]</scope>
</reference>
<keyword evidence="3" id="KW-1185">Reference proteome</keyword>
<dbReference type="KEGG" id="nta:107820777"/>
<dbReference type="NCBIfam" id="TIGR01614">
    <property type="entry name" value="PME_inhib"/>
    <property type="match status" value="1"/>
</dbReference>
<dbReference type="GO" id="GO:0009505">
    <property type="term" value="C:plant-type cell wall"/>
    <property type="evidence" value="ECO:0000318"/>
    <property type="project" value="GO_Central"/>
</dbReference>
<dbReference type="PANTHER" id="PTHR31080">
    <property type="entry name" value="PECTINESTERASE INHIBITOR-LIKE"/>
    <property type="match status" value="1"/>
</dbReference>
<dbReference type="Gene3D" id="1.20.140.40">
    <property type="entry name" value="Invertase/pectin methylesterase inhibitor family protein"/>
    <property type="match status" value="1"/>
</dbReference>
<dbReference type="GO" id="GO:0009827">
    <property type="term" value="P:plant-type cell wall modification"/>
    <property type="evidence" value="ECO:0000318"/>
    <property type="project" value="GO_Central"/>
</dbReference>
<reference evidence="4" key="2">
    <citation type="submission" date="2025-08" db="UniProtKB">
        <authorList>
            <consortium name="RefSeq"/>
        </authorList>
    </citation>
    <scope>IDENTIFICATION</scope>
    <source>
        <tissue evidence="4">Leaf</tissue>
    </source>
</reference>
<dbReference type="PaxDb" id="4097-A0A1S4CNR1"/>
<evidence type="ECO:0000256" key="1">
    <source>
        <dbReference type="ARBA" id="ARBA00022729"/>
    </source>
</evidence>
<dbReference type="SMART" id="SM00856">
    <property type="entry name" value="PMEI"/>
    <property type="match status" value="1"/>
</dbReference>
<evidence type="ECO:0000313" key="3">
    <source>
        <dbReference type="Proteomes" id="UP000790787"/>
    </source>
</evidence>
<dbReference type="InterPro" id="IPR006501">
    <property type="entry name" value="Pectinesterase_inhib_dom"/>
</dbReference>
<dbReference type="OMA" id="VETFRFQ"/>
<evidence type="ECO:0000259" key="2">
    <source>
        <dbReference type="SMART" id="SM00856"/>
    </source>
</evidence>
<proteinExistence type="predicted"/>
<organism evidence="3 4">
    <name type="scientific">Nicotiana tabacum</name>
    <name type="common">Common tobacco</name>
    <dbReference type="NCBI Taxonomy" id="4097"/>
    <lineage>
        <taxon>Eukaryota</taxon>
        <taxon>Viridiplantae</taxon>
        <taxon>Streptophyta</taxon>
        <taxon>Embryophyta</taxon>
        <taxon>Tracheophyta</taxon>
        <taxon>Spermatophyta</taxon>
        <taxon>Magnoliopsida</taxon>
        <taxon>eudicotyledons</taxon>
        <taxon>Gunneridae</taxon>
        <taxon>Pentapetalae</taxon>
        <taxon>asterids</taxon>
        <taxon>lamiids</taxon>
        <taxon>Solanales</taxon>
        <taxon>Solanaceae</taxon>
        <taxon>Nicotianoideae</taxon>
        <taxon>Nicotianeae</taxon>
        <taxon>Nicotiana</taxon>
    </lineage>
</organism>
<gene>
    <name evidence="4" type="primary">LOC107820777</name>
</gene>
<dbReference type="PANTHER" id="PTHR31080:SF64">
    <property type="entry name" value="PLANT INVERTASE_PECTIN METHYLESTERASE INHIBITOR SUPERFAMILY PROTEIN"/>
    <property type="match status" value="1"/>
</dbReference>
<dbReference type="GeneID" id="107820777"/>
<sequence>MRTPRYLSIIIFFFFFVAFRLLPTVSLVAATSNTAATAPSPSPSTDVPTTSNLDFIRSSCQTTQYPDTCYNSLCIYASIVQQDSARLALVAIGVSLDKAKYVVAYFSNLSCEANYSAQPRIGAALHDCFSVFRDSVDQIRDSLNQMRTLGGSGESLRFQISNVQTWMSAALTNEETCTDGFEDVPDGPLKMDVSDRAAKVKEVTSNALALINCYANKMS</sequence>
<dbReference type="RefSeq" id="XP_016502609.1">
    <property type="nucleotide sequence ID" value="XM_016647123.1"/>
</dbReference>
<dbReference type="Proteomes" id="UP000790787">
    <property type="component" value="Chromosome 2"/>
</dbReference>